<protein>
    <submittedName>
        <fullName evidence="1">Uncharacterized protein</fullName>
    </submittedName>
</protein>
<keyword evidence="2" id="KW-1185">Reference proteome</keyword>
<accession>A0ABP2T3K4</accession>
<gene>
    <name evidence="1" type="ORF">LEP1GSC035_1298</name>
</gene>
<organism evidence="1 2">
    <name type="scientific">Leptospira noguchii str. 2007001578</name>
    <dbReference type="NCBI Taxonomy" id="1049974"/>
    <lineage>
        <taxon>Bacteria</taxon>
        <taxon>Pseudomonadati</taxon>
        <taxon>Spirochaetota</taxon>
        <taxon>Spirochaetia</taxon>
        <taxon>Leptospirales</taxon>
        <taxon>Leptospiraceae</taxon>
        <taxon>Leptospira</taxon>
    </lineage>
</organism>
<evidence type="ECO:0000313" key="2">
    <source>
        <dbReference type="Proteomes" id="UP000012099"/>
    </source>
</evidence>
<dbReference type="EMBL" id="AHMH02000147">
    <property type="protein sequence ID" value="EMM98604.1"/>
    <property type="molecule type" value="Genomic_DNA"/>
</dbReference>
<comment type="caution">
    <text evidence="1">The sequence shown here is derived from an EMBL/GenBank/DDBJ whole genome shotgun (WGS) entry which is preliminary data.</text>
</comment>
<sequence>MSLSLEFFRHSPLFNAKKAGFQTQNGIRLLSSLTFFRGIQKLNV</sequence>
<proteinExistence type="predicted"/>
<dbReference type="Proteomes" id="UP000012099">
    <property type="component" value="Unassembled WGS sequence"/>
</dbReference>
<reference evidence="1 2" key="1">
    <citation type="submission" date="2013-01" db="EMBL/GenBank/DDBJ databases">
        <authorList>
            <person name="Harkins D.M."/>
            <person name="Durkin A.S."/>
            <person name="Brinkac L.M."/>
            <person name="Haft D.H."/>
            <person name="Selengut J.D."/>
            <person name="Sanka R."/>
            <person name="DePew J."/>
            <person name="Purushe J."/>
            <person name="Whelen A.C."/>
            <person name="Vinetz J.M."/>
            <person name="Sutton G.G."/>
            <person name="Nierman W.C."/>
            <person name="Fouts D.E."/>
        </authorList>
    </citation>
    <scope>NUCLEOTIDE SEQUENCE [LARGE SCALE GENOMIC DNA]</scope>
    <source>
        <strain evidence="1 2">2007001578</strain>
    </source>
</reference>
<name>A0ABP2T3K4_9LEPT</name>
<evidence type="ECO:0000313" key="1">
    <source>
        <dbReference type="EMBL" id="EMM98604.1"/>
    </source>
</evidence>